<dbReference type="Proteomes" id="UP000324133">
    <property type="component" value="Unassembled WGS sequence"/>
</dbReference>
<proteinExistence type="predicted"/>
<dbReference type="InterPro" id="IPR036116">
    <property type="entry name" value="FN3_sf"/>
</dbReference>
<dbReference type="Gene3D" id="2.60.40.10">
    <property type="entry name" value="Immunoglobulins"/>
    <property type="match status" value="1"/>
</dbReference>
<sequence>MVNLEILLSLFLHANRYYMPLILQKVRAFLFLLCGLFLFSLFSSHQAQATHLRAGNIYVKSDTTAGQNPLRFFFTLITYSVAPPPFEDLEATLYFGDCTSQRVPRESRTLIAPGGACGQNNTFVNVYRFEHIYSGPGTFTVTFVGENRNGGVVNISSSVQQTFFLQSTLTVDPFLGINRSPILQSIPVDVAARNKIFVHNPAAYDPDGDSLSFRFLEPRISNGSDACGNPLGRTAPGYRGLENFLGPALPGGPAGFSFDVRTGQLTWNTPNVIGEFNIAFAVEEWRNGRLIGQVIRDMQINVKEDPNQPPVLIIPKDTCIVAGTFLRATIKARDPDKDPVVISAIGSILPPASNKASFPRLNDSTHTFNWQTSCLDVRREPYQVVFRAEDKPTDCRLVLVDLQPWRVTVVGPPPVLVSAVPQSSSSIRLNWNAYTCPNATIMYIYRKEGPSDFVPDACETGIPASAGYTRIGQVSAGITTFLDNNNGQGLERNKTYCYRIYAEFPQPSGGESIASNEVCATLESISLTKVSVTETSTTTGKMRVEWSKPRPANVAQLTAPFRYRLLRVPGQNRSATAAFVPVTGYNFTSLNDTVFTDNNLNTQDTSYTYKVEFYHSGTVGSPTVMVDSSTASSVYLTGRANGPTMELNWTYNVPWNNASTAGDQKWHVIFMDQNGGRNFVRYDSVQATATSGTYSRSVPLEPGRQYRVYVQTEGSFENPFLPDPILNNSQEVIINRLCVPVLAIDPLVCDENFVPNGPPFSNTLTWSLPPGCDAAAIDFYTLYYRETEEGDFVKLATVDNTNLAVYQYIHQNLLSYAGCYVVTATDMNGVEGEQSNIVCKDNCIIFSLPNIFTPNADGKNDVFTPKQGATFIRRATLRVFNRWGNKVYESTGDPGLNWRGVDNGGKALSEGTYYYQVEVEFFGLKPDVRNYKGWVEIVR</sequence>
<evidence type="ECO:0000313" key="1">
    <source>
        <dbReference type="EMBL" id="KAA3437557.1"/>
    </source>
</evidence>
<dbReference type="InterPro" id="IPR003961">
    <property type="entry name" value="FN3_dom"/>
</dbReference>
<protein>
    <submittedName>
        <fullName evidence="1">Gliding motility-associated C-terminal domain-containing protein</fullName>
    </submittedName>
</protein>
<keyword evidence="2" id="KW-1185">Reference proteome</keyword>
<dbReference type="NCBIfam" id="TIGR04131">
    <property type="entry name" value="Bac_Flav_CTERM"/>
    <property type="match status" value="1"/>
</dbReference>
<dbReference type="AlphaFoldDB" id="A0A5B6TAS5"/>
<organism evidence="1 2">
    <name type="scientific">Rufibacter hautae</name>
    <dbReference type="NCBI Taxonomy" id="2595005"/>
    <lineage>
        <taxon>Bacteria</taxon>
        <taxon>Pseudomonadati</taxon>
        <taxon>Bacteroidota</taxon>
        <taxon>Cytophagia</taxon>
        <taxon>Cytophagales</taxon>
        <taxon>Hymenobacteraceae</taxon>
        <taxon>Rufibacter</taxon>
    </lineage>
</organism>
<dbReference type="EMBL" id="VKKY01000002">
    <property type="protein sequence ID" value="KAA3437557.1"/>
    <property type="molecule type" value="Genomic_DNA"/>
</dbReference>
<dbReference type="SUPFAM" id="SSF49265">
    <property type="entry name" value="Fibronectin type III"/>
    <property type="match status" value="1"/>
</dbReference>
<evidence type="ECO:0000313" key="2">
    <source>
        <dbReference type="Proteomes" id="UP000324133"/>
    </source>
</evidence>
<name>A0A5B6TAS5_9BACT</name>
<dbReference type="CDD" id="cd00063">
    <property type="entry name" value="FN3"/>
    <property type="match status" value="1"/>
</dbReference>
<accession>A0A5B6TAS5</accession>
<gene>
    <name evidence="1" type="ORF">FOA19_09580</name>
</gene>
<comment type="caution">
    <text evidence="1">The sequence shown here is derived from an EMBL/GenBank/DDBJ whole genome shotgun (WGS) entry which is preliminary data.</text>
</comment>
<dbReference type="InterPro" id="IPR026341">
    <property type="entry name" value="T9SS_type_B"/>
</dbReference>
<dbReference type="Pfam" id="PF13585">
    <property type="entry name" value="CHU_C"/>
    <property type="match status" value="1"/>
</dbReference>
<dbReference type="OrthoDB" id="1123245at2"/>
<reference evidence="1 2" key="1">
    <citation type="submission" date="2019-07" db="EMBL/GenBank/DDBJ databases">
        <title>Rufibacter sp. nov., isolated from lake sediment.</title>
        <authorList>
            <person name="Qu J.-H."/>
        </authorList>
    </citation>
    <scope>NUCLEOTIDE SEQUENCE [LARGE SCALE GENOMIC DNA]</scope>
    <source>
        <strain evidence="1 2">NBS58-1</strain>
    </source>
</reference>
<dbReference type="InterPro" id="IPR013783">
    <property type="entry name" value="Ig-like_fold"/>
</dbReference>